<name>A0A1N7C4D4_9BACI</name>
<evidence type="ECO:0000313" key="2">
    <source>
        <dbReference type="EMBL" id="SIR58417.1"/>
    </source>
</evidence>
<dbReference type="InterPro" id="IPR027417">
    <property type="entry name" value="P-loop_NTPase"/>
</dbReference>
<keyword evidence="2" id="KW-0067">ATP-binding</keyword>
<dbReference type="NCBIfam" id="NF038325">
    <property type="entry name" value="DISARM_DrmAS"/>
    <property type="match status" value="1"/>
</dbReference>
<evidence type="ECO:0000259" key="1">
    <source>
        <dbReference type="PROSITE" id="PS51194"/>
    </source>
</evidence>
<dbReference type="STRING" id="1017273.SAMN05443094_11162"/>
<keyword evidence="2" id="KW-0547">Nucleotide-binding</keyword>
<dbReference type="Proteomes" id="UP000186385">
    <property type="component" value="Unassembled WGS sequence"/>
</dbReference>
<sequence length="1108" mass="124405">MKHQDMVNARKSLLKRLRLELTGPNEPCEILKERPSQRYLCGILWPAGTGMENSEDDQLGAGNEGEETGQQEILPPLSAAMNPSSLGLSFISRGSAPLQVTVCFGVYHQDLETKQWERTPVEHNAILLDPTRTGKRQSISLVSDNSLQIEYHSRQLQGDAYAISLFLVNRKQQQDKVARDSDCIFQPVIKVSDKDQARRFVVKKIENDQSIYQSPDDESDNLLYKDQVVFASGHGTAVEWADLSSDGQAAGTLRTATIPSYELPRVIPPEWDKGGSLDMKELGQAGTGEEIYDLLSPLCNEYGKWIDEEREKIKTLDADLKKTAERHISNCEYALERIQKGLNTIRRDQTVFQAFSFANQAMSLQIEQTIWAKKKEKDFSSGPDSIKAQWRPFQIAFILQGIAGINDVTDDERNIADLLWFPTGGGKTEAYLGLAAFTMALKKLKREQDGLRGDAGVTVLMRYTLRLLTIQQFQRATALICACEVLRSRQPDLYGRIPFRIGLWVGTKSTPNTFDEAAEAIKETKESYKRKDSSSLQTGTPVQVLTCPWCGSSLIKDEKCFTHSYFADKRQRRVKIFCTRKECEFGRKPQGQGIPVVVTDEEIYRLLPDLLIGTVDKFARMPWVGEVQGLFGKVQGEIKDWGFLAHGADARTMDCMNRVTGGRAEYVDKKELLPPELIIQDELHLISGPLGTMVGLYESAIDTLCSREINGKSIGPKIVASTATIRQAKQQIQGLFARDVAIFPGSGLSAGDSFFAVEQPVEQDPGRVYAGIYAPGKSMKTALVRIYAALLASTEAMDEYTDEQLDPYKTLVGYFNSLRELGGTVRLVEDDIRARMTVLEKRKQGQKYPFKQRVYGNDVPELTSRIDSRDIPKILDALNQPFHGNKETAPVDVVLASNMISVGVDVDRLGLMVVTGQPKTTAEYIQSTSRVGRKYPGLVITLYNWVRPRDTSHYEQFRSYHSALYRYVEAISVTPLASRARDRALAASIISMIRLSVENMAERQEAGNFELDHLEIERITDQLMDRVDAILDNDSQKEAIREEIRQEIEKHLTRWENETNIGSLVYSGDKRKRNLIYSLGNQSSGAFGVPNSMRDVEPGLGIYLRQED</sequence>
<dbReference type="Pfam" id="PF00271">
    <property type="entry name" value="Helicase_C"/>
    <property type="match status" value="1"/>
</dbReference>
<dbReference type="EMBL" id="FTLX01000011">
    <property type="protein sequence ID" value="SIR58417.1"/>
    <property type="molecule type" value="Genomic_DNA"/>
</dbReference>
<protein>
    <submittedName>
        <fullName evidence="2">Helicase conserved C-terminal domain-containing protein</fullName>
    </submittedName>
</protein>
<dbReference type="PROSITE" id="PS51194">
    <property type="entry name" value="HELICASE_CTER"/>
    <property type="match status" value="1"/>
</dbReference>
<dbReference type="Gene3D" id="3.40.50.300">
    <property type="entry name" value="P-loop containing nucleotide triphosphate hydrolases"/>
    <property type="match status" value="1"/>
</dbReference>
<dbReference type="CDD" id="cd18785">
    <property type="entry name" value="SF2_C"/>
    <property type="match status" value="1"/>
</dbReference>
<feature type="domain" description="Helicase C-terminal" evidence="1">
    <location>
        <begin position="796"/>
        <end position="979"/>
    </location>
</feature>
<dbReference type="RefSeq" id="WP_231581381.1">
    <property type="nucleotide sequence ID" value="NZ_FTLX01000011.1"/>
</dbReference>
<organism evidence="2 3">
    <name type="scientific">Domibacillus enclensis</name>
    <dbReference type="NCBI Taxonomy" id="1017273"/>
    <lineage>
        <taxon>Bacteria</taxon>
        <taxon>Bacillati</taxon>
        <taxon>Bacillota</taxon>
        <taxon>Bacilli</taxon>
        <taxon>Bacillales</taxon>
        <taxon>Bacillaceae</taxon>
        <taxon>Domibacillus</taxon>
    </lineage>
</organism>
<accession>A0A1N7C4D4</accession>
<dbReference type="InterPro" id="IPR001650">
    <property type="entry name" value="Helicase_C-like"/>
</dbReference>
<dbReference type="GO" id="GO:0004386">
    <property type="term" value="F:helicase activity"/>
    <property type="evidence" value="ECO:0007669"/>
    <property type="project" value="UniProtKB-KW"/>
</dbReference>
<keyword evidence="2" id="KW-0347">Helicase</keyword>
<gene>
    <name evidence="2" type="ORF">SAMN05443094_11162</name>
</gene>
<keyword evidence="2" id="KW-0378">Hydrolase</keyword>
<reference evidence="2 3" key="1">
    <citation type="submission" date="2017-01" db="EMBL/GenBank/DDBJ databases">
        <authorList>
            <person name="Mah S.A."/>
            <person name="Swanson W.J."/>
            <person name="Moy G.W."/>
            <person name="Vacquier V.D."/>
        </authorList>
    </citation>
    <scope>NUCLEOTIDE SEQUENCE [LARGE SCALE GENOMIC DNA]</scope>
    <source>
        <strain evidence="2 3">NIO-1016</strain>
    </source>
</reference>
<dbReference type="AlphaFoldDB" id="A0A1N7C4D4"/>
<evidence type="ECO:0000313" key="3">
    <source>
        <dbReference type="Proteomes" id="UP000186385"/>
    </source>
</evidence>
<dbReference type="SMART" id="SM00490">
    <property type="entry name" value="HELICc"/>
    <property type="match status" value="1"/>
</dbReference>
<dbReference type="SUPFAM" id="SSF52540">
    <property type="entry name" value="P-loop containing nucleoside triphosphate hydrolases"/>
    <property type="match status" value="2"/>
</dbReference>
<proteinExistence type="predicted"/>